<dbReference type="InterPro" id="IPR024983">
    <property type="entry name" value="CHAT_dom"/>
</dbReference>
<evidence type="ECO:0000313" key="3">
    <source>
        <dbReference type="Proteomes" id="UP001629244"/>
    </source>
</evidence>
<gene>
    <name evidence="2" type="ORF">ABS767_13685</name>
</gene>
<accession>A0ABW8YP00</accession>
<dbReference type="Pfam" id="PF12770">
    <property type="entry name" value="CHAT"/>
    <property type="match status" value="1"/>
</dbReference>
<dbReference type="SUPFAM" id="SSF52129">
    <property type="entry name" value="Caspase-like"/>
    <property type="match status" value="1"/>
</dbReference>
<evidence type="ECO:0000313" key="2">
    <source>
        <dbReference type="EMBL" id="MFL9842021.1"/>
    </source>
</evidence>
<proteinExistence type="predicted"/>
<dbReference type="RefSeq" id="WP_408079276.1">
    <property type="nucleotide sequence ID" value="NZ_JBELQC010000002.1"/>
</dbReference>
<dbReference type="EMBL" id="JBELQC010000002">
    <property type="protein sequence ID" value="MFL9842021.1"/>
    <property type="molecule type" value="Genomic_DNA"/>
</dbReference>
<organism evidence="2 3">
    <name type="scientific">Sphingomonas plantiphila</name>
    <dbReference type="NCBI Taxonomy" id="3163295"/>
    <lineage>
        <taxon>Bacteria</taxon>
        <taxon>Pseudomonadati</taxon>
        <taxon>Pseudomonadota</taxon>
        <taxon>Alphaproteobacteria</taxon>
        <taxon>Sphingomonadales</taxon>
        <taxon>Sphingomonadaceae</taxon>
        <taxon>Sphingomonas</taxon>
    </lineage>
</organism>
<reference evidence="2 3" key="1">
    <citation type="submission" date="2024-06" db="EMBL/GenBank/DDBJ databases">
        <authorList>
            <person name="Kaempfer P."/>
            <person name="Viver T."/>
        </authorList>
    </citation>
    <scope>NUCLEOTIDE SEQUENCE [LARGE SCALE GENOMIC DNA]</scope>
    <source>
        <strain evidence="2 3">ST-64</strain>
    </source>
</reference>
<dbReference type="PROSITE" id="PS51318">
    <property type="entry name" value="TAT"/>
    <property type="match status" value="1"/>
</dbReference>
<name>A0ABW8YP00_9SPHN</name>
<comment type="caution">
    <text evidence="2">The sequence shown here is derived from an EMBL/GenBank/DDBJ whole genome shotgun (WGS) entry which is preliminary data.</text>
</comment>
<protein>
    <submittedName>
        <fullName evidence="2">CHAT domain-containing protein</fullName>
    </submittedName>
</protein>
<sequence>MPPLSRRRFIEGAASLTAIAPMSGRAQTITPDAAPTAALPDPRLLLAIRDHLGYSVGFRRKFGTGIYSAPGRVVPQSQLLMTVRSIAHRLRLLSTEQPTCALIHWREPGGRLHGWLFDDTGAIATGSSAESYDSMAFLLDALRVDARTATRAPIKRGATRPPPPSVTAPTDPRAQFACARDQLLPGAIGKVLAQGRGRLLILPVRDTGSAPYAAMPLGDAMLADRWSTVILPDTEMLADPRRVFETRLNPRNALVVGNPDLSTDPAYLWSDLPGAAEEATAFAKIFEVPPTRVLTGKAATRERVLAGIDDYGEASIVYLATHGLANSVNPMDGSFIALADGHLYGRDLRTKRLEAWAAWHPLVILSACQTALGKTFDGGTYGVARGWVAAGAGQVVASLWNVSDTATQLLMLRFADHAFVKRKLPEEALRLAQLDARSAFGNDPAAWASFTLFGAPSAVG</sequence>
<dbReference type="InterPro" id="IPR029030">
    <property type="entry name" value="Caspase-like_dom_sf"/>
</dbReference>
<keyword evidence="3" id="KW-1185">Reference proteome</keyword>
<feature type="domain" description="CHAT" evidence="1">
    <location>
        <begin position="193"/>
        <end position="454"/>
    </location>
</feature>
<dbReference type="InterPro" id="IPR006311">
    <property type="entry name" value="TAT_signal"/>
</dbReference>
<dbReference type="Proteomes" id="UP001629244">
    <property type="component" value="Unassembled WGS sequence"/>
</dbReference>
<evidence type="ECO:0000259" key="1">
    <source>
        <dbReference type="Pfam" id="PF12770"/>
    </source>
</evidence>